<dbReference type="AlphaFoldDB" id="A0A915HGN2"/>
<proteinExistence type="predicted"/>
<keyword evidence="1" id="KW-1185">Reference proteome</keyword>
<sequence length="103" mass="12080">MFCTWVCTACLGPYNYLFNPSFGTWNSYQFVSARTAHDRVSAAYAFLTLKDKDNRVSTTNSIIDDLRSFVTYKNRKNFNREMASELAQFWNKYDRCRSMIEPA</sequence>
<name>A0A915HGN2_ROMCU</name>
<evidence type="ECO:0000313" key="2">
    <source>
        <dbReference type="WBParaSite" id="nRc.2.0.1.t00790-RA"/>
    </source>
</evidence>
<evidence type="ECO:0000313" key="1">
    <source>
        <dbReference type="Proteomes" id="UP000887565"/>
    </source>
</evidence>
<dbReference type="WBParaSite" id="nRc.2.0.1.t00790-RA">
    <property type="protein sequence ID" value="nRc.2.0.1.t00790-RA"/>
    <property type="gene ID" value="nRc.2.0.1.g00790"/>
</dbReference>
<accession>A0A915HGN2</accession>
<protein>
    <submittedName>
        <fullName evidence="2">Uncharacterized protein</fullName>
    </submittedName>
</protein>
<dbReference type="Proteomes" id="UP000887565">
    <property type="component" value="Unplaced"/>
</dbReference>
<reference evidence="2" key="1">
    <citation type="submission" date="2022-11" db="UniProtKB">
        <authorList>
            <consortium name="WormBaseParasite"/>
        </authorList>
    </citation>
    <scope>IDENTIFICATION</scope>
</reference>
<organism evidence="1 2">
    <name type="scientific">Romanomermis culicivorax</name>
    <name type="common">Nematode worm</name>
    <dbReference type="NCBI Taxonomy" id="13658"/>
    <lineage>
        <taxon>Eukaryota</taxon>
        <taxon>Metazoa</taxon>
        <taxon>Ecdysozoa</taxon>
        <taxon>Nematoda</taxon>
        <taxon>Enoplea</taxon>
        <taxon>Dorylaimia</taxon>
        <taxon>Mermithida</taxon>
        <taxon>Mermithoidea</taxon>
        <taxon>Mermithidae</taxon>
        <taxon>Romanomermis</taxon>
    </lineage>
</organism>